<reference evidence="7" key="2">
    <citation type="journal article" date="2023" name="Int. J. Mol. Sci.">
        <title>De Novo Assembly and Annotation of 11 Diverse Shrub Willow (Salix) Genomes Reveals Novel Gene Organization in Sex-Linked Regions.</title>
        <authorList>
            <person name="Hyden B."/>
            <person name="Feng K."/>
            <person name="Yates T.B."/>
            <person name="Jawdy S."/>
            <person name="Cereghino C."/>
            <person name="Smart L.B."/>
            <person name="Muchero W."/>
        </authorList>
    </citation>
    <scope>NUCLEOTIDE SEQUENCE</scope>
    <source>
        <tissue evidence="7">Shoot tip</tissue>
    </source>
</reference>
<evidence type="ECO:0000256" key="2">
    <source>
        <dbReference type="ARBA" id="ARBA00023015"/>
    </source>
</evidence>
<dbReference type="Proteomes" id="UP001151752">
    <property type="component" value="Chromosome 1"/>
</dbReference>
<dbReference type="PANTHER" id="PTHR31140:SF146">
    <property type="entry name" value="TF-B3 DOMAIN-CONTAINING PROTEIN"/>
    <property type="match status" value="1"/>
</dbReference>
<dbReference type="InterPro" id="IPR044800">
    <property type="entry name" value="LEC2-like"/>
</dbReference>
<accession>A0A9Q0T4V0</accession>
<evidence type="ECO:0000256" key="4">
    <source>
        <dbReference type="ARBA" id="ARBA00023163"/>
    </source>
</evidence>
<comment type="subcellular location">
    <subcellularLocation>
        <location evidence="1">Nucleus</location>
    </subcellularLocation>
</comment>
<evidence type="ECO:0000256" key="1">
    <source>
        <dbReference type="ARBA" id="ARBA00004123"/>
    </source>
</evidence>
<feature type="domain" description="TF-B3" evidence="6">
    <location>
        <begin position="2"/>
        <end position="106"/>
    </location>
</feature>
<dbReference type="InterPro" id="IPR003340">
    <property type="entry name" value="B3_DNA-bd"/>
</dbReference>
<proteinExistence type="predicted"/>
<gene>
    <name evidence="7" type="ORF">OIU74_012046</name>
</gene>
<evidence type="ECO:0000313" key="8">
    <source>
        <dbReference type="Proteomes" id="UP001151752"/>
    </source>
</evidence>
<protein>
    <recommendedName>
        <fullName evidence="6">TF-B3 domain-containing protein</fullName>
    </recommendedName>
</protein>
<dbReference type="SMART" id="SM01019">
    <property type="entry name" value="B3"/>
    <property type="match status" value="1"/>
</dbReference>
<dbReference type="Gene3D" id="2.40.330.10">
    <property type="entry name" value="DNA-binding pseudobarrel domain"/>
    <property type="match status" value="1"/>
</dbReference>
<organism evidence="7 8">
    <name type="scientific">Salix koriyanagi</name>
    <dbReference type="NCBI Taxonomy" id="2511006"/>
    <lineage>
        <taxon>Eukaryota</taxon>
        <taxon>Viridiplantae</taxon>
        <taxon>Streptophyta</taxon>
        <taxon>Embryophyta</taxon>
        <taxon>Tracheophyta</taxon>
        <taxon>Spermatophyta</taxon>
        <taxon>Magnoliopsida</taxon>
        <taxon>eudicotyledons</taxon>
        <taxon>Gunneridae</taxon>
        <taxon>Pentapetalae</taxon>
        <taxon>rosids</taxon>
        <taxon>fabids</taxon>
        <taxon>Malpighiales</taxon>
        <taxon>Salicaceae</taxon>
        <taxon>Saliceae</taxon>
        <taxon>Salix</taxon>
    </lineage>
</organism>
<reference evidence="7" key="1">
    <citation type="submission" date="2022-11" db="EMBL/GenBank/DDBJ databases">
        <authorList>
            <person name="Hyden B.L."/>
            <person name="Feng K."/>
            <person name="Yates T."/>
            <person name="Jawdy S."/>
            <person name="Smart L.B."/>
            <person name="Muchero W."/>
        </authorList>
    </citation>
    <scope>NUCLEOTIDE SEQUENCE</scope>
    <source>
        <tissue evidence="7">Shoot tip</tissue>
    </source>
</reference>
<dbReference type="EMBL" id="JAPFFM010000016">
    <property type="protein sequence ID" value="KAJ6700620.1"/>
    <property type="molecule type" value="Genomic_DNA"/>
</dbReference>
<dbReference type="InterPro" id="IPR015300">
    <property type="entry name" value="DNA-bd_pseudobarrel_sf"/>
</dbReference>
<dbReference type="GO" id="GO:0005634">
    <property type="term" value="C:nucleus"/>
    <property type="evidence" value="ECO:0007669"/>
    <property type="project" value="UniProtKB-SubCell"/>
</dbReference>
<keyword evidence="8" id="KW-1185">Reference proteome</keyword>
<dbReference type="AlphaFoldDB" id="A0A9Q0T4V0"/>
<evidence type="ECO:0000259" key="6">
    <source>
        <dbReference type="PROSITE" id="PS50863"/>
    </source>
</evidence>
<keyword evidence="4" id="KW-0804">Transcription</keyword>
<sequence>MKEVTKTLITSDIERRLLLPENCLKNFPRGRETFLKIRDEDGIVWTFRCRIPPGNHSKPALYGEYWSVFVRQKGLKAGDIIVIVFNKVVAPAAGPGEDHFEIFGSISLSSALIILGY</sequence>
<dbReference type="PANTHER" id="PTHR31140">
    <property type="entry name" value="B3 DOMAIN-CONTAINING TRANSCRIPTION FACTOR ABI3"/>
    <property type="match status" value="1"/>
</dbReference>
<evidence type="ECO:0000256" key="5">
    <source>
        <dbReference type="ARBA" id="ARBA00023242"/>
    </source>
</evidence>
<dbReference type="GO" id="GO:0003677">
    <property type="term" value="F:DNA binding"/>
    <property type="evidence" value="ECO:0007669"/>
    <property type="project" value="UniProtKB-KW"/>
</dbReference>
<keyword evidence="2" id="KW-0805">Transcription regulation</keyword>
<dbReference type="CDD" id="cd10017">
    <property type="entry name" value="B3_DNA"/>
    <property type="match status" value="1"/>
</dbReference>
<keyword evidence="5" id="KW-0539">Nucleus</keyword>
<evidence type="ECO:0000313" key="7">
    <source>
        <dbReference type="EMBL" id="KAJ6700620.1"/>
    </source>
</evidence>
<keyword evidence="3" id="KW-0238">DNA-binding</keyword>
<evidence type="ECO:0000256" key="3">
    <source>
        <dbReference type="ARBA" id="ARBA00023125"/>
    </source>
</evidence>
<dbReference type="Pfam" id="PF02362">
    <property type="entry name" value="B3"/>
    <property type="match status" value="1"/>
</dbReference>
<comment type="caution">
    <text evidence="7">The sequence shown here is derived from an EMBL/GenBank/DDBJ whole genome shotgun (WGS) entry which is preliminary data.</text>
</comment>
<dbReference type="SUPFAM" id="SSF101936">
    <property type="entry name" value="DNA-binding pseudobarrel domain"/>
    <property type="match status" value="1"/>
</dbReference>
<dbReference type="GO" id="GO:0003700">
    <property type="term" value="F:DNA-binding transcription factor activity"/>
    <property type="evidence" value="ECO:0007669"/>
    <property type="project" value="InterPro"/>
</dbReference>
<dbReference type="PROSITE" id="PS50863">
    <property type="entry name" value="B3"/>
    <property type="match status" value="1"/>
</dbReference>
<name>A0A9Q0T4V0_9ROSI</name>